<dbReference type="InterPro" id="IPR013658">
    <property type="entry name" value="SGL"/>
</dbReference>
<dbReference type="RefSeq" id="WP_005723756.1">
    <property type="nucleotide sequence ID" value="NZ_CP020403.2"/>
</dbReference>
<dbReference type="Gene3D" id="2.120.10.30">
    <property type="entry name" value="TolB, C-terminal domain"/>
    <property type="match status" value="1"/>
</dbReference>
<reference evidence="4 5" key="1">
    <citation type="journal article" date="2018" name="Front. Microbiol.">
        <title>Genetic and Phylogenetic Characteristics of Pasteurella multocida Isolates From Different Host Species.</title>
        <authorList>
            <person name="Peng Z."/>
            <person name="Liang W."/>
            <person name="Wang F."/>
            <person name="Xu Z."/>
            <person name="Xie Z."/>
            <person name="Lian Z."/>
            <person name="Hua L."/>
            <person name="Zhou R."/>
            <person name="Chen H."/>
            <person name="Wu B."/>
        </authorList>
    </citation>
    <scope>NUCLEOTIDE SEQUENCE [LARGE SCALE GENOMIC DNA]</scope>
    <source>
        <strain evidence="4 5">HNA06</strain>
    </source>
</reference>
<dbReference type="PANTHER" id="PTHR47572">
    <property type="entry name" value="LIPOPROTEIN-RELATED"/>
    <property type="match status" value="1"/>
</dbReference>
<dbReference type="Pfam" id="PF08450">
    <property type="entry name" value="SGL"/>
    <property type="match status" value="1"/>
</dbReference>
<evidence type="ECO:0000256" key="1">
    <source>
        <dbReference type="ARBA" id="ARBA00022801"/>
    </source>
</evidence>
<accession>A0A379BF96</accession>
<sequence>MLPAKIEIYDPRFYDFVGSNLHIEELFDQAIWAEGPVWLAEENAVIFSDVKGNTMYRWTANEGTQIFRSPSYFANGNSVDAMGNLITCEHEMRGISLTDKQGHRRLLVDKLEQKQLNSPNDVVVKSDGTIWFTDPPYGILSDAEGKKAASEIIGCYVYCYDPATTALHVASFHVMRPNGLAFSADESQLIVADMSAVEFEKSGLHHLVAFDVVGKQLENRRIIAEISPGIPDGFCIDQQNVIYCSCETGLVILLMDGTLLGRVLLDKTTSNCTFGADQKTLFITATNSLYRLTCY</sequence>
<dbReference type="PANTHER" id="PTHR47572:SF4">
    <property type="entry name" value="LACTONASE DRP35"/>
    <property type="match status" value="1"/>
</dbReference>
<dbReference type="Proteomes" id="UP000540079">
    <property type="component" value="Unassembled WGS sequence"/>
</dbReference>
<reference evidence="3" key="2">
    <citation type="submission" date="2022-07" db="EMBL/GenBank/DDBJ databases">
        <title>Sequence of Pasteurella multocoda 17BRD-035.</title>
        <authorList>
            <person name="Roy Chowdhury P."/>
            <person name="Alhamami T."/>
            <person name="Trott D.J."/>
            <person name="Djordvevic S.P."/>
        </authorList>
    </citation>
    <scope>NUCLEOTIDE SEQUENCE</scope>
    <source>
        <strain evidence="3">17BRD-035</strain>
    </source>
</reference>
<comment type="caution">
    <text evidence="4">The sequence shown here is derived from an EMBL/GenBank/DDBJ whole genome shotgun (WGS) entry which is preliminary data.</text>
</comment>
<evidence type="ECO:0000313" key="5">
    <source>
        <dbReference type="Proteomes" id="UP000540079"/>
    </source>
</evidence>
<dbReference type="InterPro" id="IPR051262">
    <property type="entry name" value="SMP-30/CGR1_Lactonase"/>
</dbReference>
<dbReference type="EMBL" id="JANIEN010000008">
    <property type="protein sequence ID" value="MDT3452625.1"/>
    <property type="molecule type" value="Genomic_DNA"/>
</dbReference>
<dbReference type="EMBL" id="PPVL01000009">
    <property type="protein sequence ID" value="NNI79601.1"/>
    <property type="molecule type" value="Genomic_DNA"/>
</dbReference>
<feature type="domain" description="SMP-30/Gluconolactonase/LRE-like region" evidence="2">
    <location>
        <begin position="32"/>
        <end position="286"/>
    </location>
</feature>
<dbReference type="GO" id="GO:0016787">
    <property type="term" value="F:hydrolase activity"/>
    <property type="evidence" value="ECO:0007669"/>
    <property type="project" value="UniProtKB-KW"/>
</dbReference>
<organism evidence="4 5">
    <name type="scientific">Pasteurella multocida</name>
    <dbReference type="NCBI Taxonomy" id="747"/>
    <lineage>
        <taxon>Bacteria</taxon>
        <taxon>Pseudomonadati</taxon>
        <taxon>Pseudomonadota</taxon>
        <taxon>Gammaproteobacteria</taxon>
        <taxon>Pasteurellales</taxon>
        <taxon>Pasteurellaceae</taxon>
        <taxon>Pasteurella</taxon>
    </lineage>
</organism>
<protein>
    <submittedName>
        <fullName evidence="4">SMP-30/gluconolactonase/LRE family protein</fullName>
    </submittedName>
</protein>
<evidence type="ECO:0000259" key="2">
    <source>
        <dbReference type="Pfam" id="PF08450"/>
    </source>
</evidence>
<dbReference type="AlphaFoldDB" id="A0A379BF96"/>
<dbReference type="InterPro" id="IPR011042">
    <property type="entry name" value="6-blade_b-propeller_TolB-like"/>
</dbReference>
<keyword evidence="1" id="KW-0378">Hydrolase</keyword>
<evidence type="ECO:0000313" key="4">
    <source>
        <dbReference type="EMBL" id="NNI79601.1"/>
    </source>
</evidence>
<dbReference type="SUPFAM" id="SSF63829">
    <property type="entry name" value="Calcium-dependent phosphotriesterase"/>
    <property type="match status" value="1"/>
</dbReference>
<name>A0A379BF96_PASMD</name>
<evidence type="ECO:0000313" key="3">
    <source>
        <dbReference type="EMBL" id="MDT3452625.1"/>
    </source>
</evidence>
<dbReference type="Proteomes" id="UP001182304">
    <property type="component" value="Unassembled WGS sequence"/>
</dbReference>
<proteinExistence type="predicted"/>
<gene>
    <name evidence="4" type="ORF">C2800_09250</name>
    <name evidence="3" type="ORF">NQF69_07535</name>
</gene>